<reference evidence="4" key="1">
    <citation type="journal article" date="2019" name="Environ. Microbiol.">
        <title>Fungal ecological strategies reflected in gene transcription - a case study of two litter decomposers.</title>
        <authorList>
            <person name="Barbi F."/>
            <person name="Kohler A."/>
            <person name="Barry K."/>
            <person name="Baskaran P."/>
            <person name="Daum C."/>
            <person name="Fauchery L."/>
            <person name="Ihrmark K."/>
            <person name="Kuo A."/>
            <person name="LaButti K."/>
            <person name="Lipzen A."/>
            <person name="Morin E."/>
            <person name="Grigoriev I.V."/>
            <person name="Henrissat B."/>
            <person name="Lindahl B."/>
            <person name="Martin F."/>
        </authorList>
    </citation>
    <scope>NUCLEOTIDE SEQUENCE</scope>
    <source>
        <strain evidence="4">JB14</strain>
    </source>
</reference>
<comment type="similarity">
    <text evidence="1">Belongs to the HIBADH-related family. NP60 subfamily.</text>
</comment>
<dbReference type="InterPro" id="IPR029154">
    <property type="entry name" value="HIBADH-like_NADP-bd"/>
</dbReference>
<dbReference type="Gene3D" id="3.40.50.720">
    <property type="entry name" value="NAD(P)-binding Rossmann-like Domain"/>
    <property type="match status" value="1"/>
</dbReference>
<evidence type="ECO:0000259" key="2">
    <source>
        <dbReference type="Pfam" id="PF03446"/>
    </source>
</evidence>
<dbReference type="AlphaFoldDB" id="A0A6A4IGL9"/>
<dbReference type="Pfam" id="PF14833">
    <property type="entry name" value="NAD_binding_11"/>
    <property type="match status" value="1"/>
</dbReference>
<keyword evidence="5" id="KW-1185">Reference proteome</keyword>
<gene>
    <name evidence="4" type="ORF">BT96DRAFT_962329</name>
</gene>
<feature type="domain" description="6-phosphogluconate dehydrogenase NADP-binding" evidence="2">
    <location>
        <begin position="24"/>
        <end position="186"/>
    </location>
</feature>
<dbReference type="InterPro" id="IPR006115">
    <property type="entry name" value="6PGDH_NADP-bd"/>
</dbReference>
<dbReference type="GO" id="GO:0050661">
    <property type="term" value="F:NADP binding"/>
    <property type="evidence" value="ECO:0007669"/>
    <property type="project" value="InterPro"/>
</dbReference>
<dbReference type="GO" id="GO:0051287">
    <property type="term" value="F:NAD binding"/>
    <property type="evidence" value="ECO:0007669"/>
    <property type="project" value="InterPro"/>
</dbReference>
<evidence type="ECO:0000313" key="5">
    <source>
        <dbReference type="Proteomes" id="UP000799118"/>
    </source>
</evidence>
<dbReference type="Gene3D" id="1.10.1040.10">
    <property type="entry name" value="N-(1-d-carboxylethyl)-l-norvaline Dehydrogenase, domain 2"/>
    <property type="match status" value="1"/>
</dbReference>
<dbReference type="SUPFAM" id="SSF48179">
    <property type="entry name" value="6-phosphogluconate dehydrogenase C-terminal domain-like"/>
    <property type="match status" value="1"/>
</dbReference>
<evidence type="ECO:0000313" key="4">
    <source>
        <dbReference type="EMBL" id="KAE9409130.1"/>
    </source>
</evidence>
<accession>A0A6A4IGL9</accession>
<name>A0A6A4IGL9_9AGAR</name>
<dbReference type="PANTHER" id="PTHR43580">
    <property type="entry name" value="OXIDOREDUCTASE GLYR1-RELATED"/>
    <property type="match status" value="1"/>
</dbReference>
<dbReference type="Pfam" id="PF03446">
    <property type="entry name" value="NAD_binding_2"/>
    <property type="match status" value="1"/>
</dbReference>
<evidence type="ECO:0000256" key="1">
    <source>
        <dbReference type="ARBA" id="ARBA00007598"/>
    </source>
</evidence>
<dbReference type="EMBL" id="ML769388">
    <property type="protein sequence ID" value="KAE9409130.1"/>
    <property type="molecule type" value="Genomic_DNA"/>
</dbReference>
<dbReference type="Proteomes" id="UP000799118">
    <property type="component" value="Unassembled WGS sequence"/>
</dbReference>
<evidence type="ECO:0000259" key="3">
    <source>
        <dbReference type="Pfam" id="PF14833"/>
    </source>
</evidence>
<dbReference type="InterPro" id="IPR013328">
    <property type="entry name" value="6PGD_dom2"/>
</dbReference>
<dbReference type="InterPro" id="IPR051265">
    <property type="entry name" value="HIBADH-related_NP60_sf"/>
</dbReference>
<organism evidence="4 5">
    <name type="scientific">Gymnopus androsaceus JB14</name>
    <dbReference type="NCBI Taxonomy" id="1447944"/>
    <lineage>
        <taxon>Eukaryota</taxon>
        <taxon>Fungi</taxon>
        <taxon>Dikarya</taxon>
        <taxon>Basidiomycota</taxon>
        <taxon>Agaricomycotina</taxon>
        <taxon>Agaricomycetes</taxon>
        <taxon>Agaricomycetidae</taxon>
        <taxon>Agaricales</taxon>
        <taxon>Marasmiineae</taxon>
        <taxon>Omphalotaceae</taxon>
        <taxon>Gymnopus</taxon>
    </lineage>
</organism>
<dbReference type="InterPro" id="IPR008927">
    <property type="entry name" value="6-PGluconate_DH-like_C_sf"/>
</dbReference>
<dbReference type="PROSITE" id="PS00895">
    <property type="entry name" value="3_HYDROXYISOBUT_DH"/>
    <property type="match status" value="1"/>
</dbReference>
<protein>
    <submittedName>
        <fullName evidence="4">NAD-P-binding protein</fullName>
    </submittedName>
</protein>
<dbReference type="GO" id="GO:0016491">
    <property type="term" value="F:oxidoreductase activity"/>
    <property type="evidence" value="ECO:0007669"/>
    <property type="project" value="InterPro"/>
</dbReference>
<dbReference type="SUPFAM" id="SSF51735">
    <property type="entry name" value="NAD(P)-binding Rossmann-fold domains"/>
    <property type="match status" value="1"/>
</dbReference>
<feature type="domain" description="3-hydroxyisobutyrate dehydrogenase-like NAD-binding" evidence="3">
    <location>
        <begin position="205"/>
        <end position="312"/>
    </location>
</feature>
<sequence length="353" mass="38265">MDHKLANLVPYSRPATPGIHSSQTIGFIGLGSMGFYMARNLAKRAIPPGVPPTPLVVWNRTIDKSQKLQNQLGKELITIAKDIDEICSCDILITNLSNDEVVKDIYGKLARVLKLSPPVKTKIFVETSTILPPLAGELDVLISGLAHSHFISCPVFGRPNVADKAQLLLVMAGDYRSKKEVAYLFVPAVGRKVVDLGENVEKAPTFKLLGNSMILGAMEVVAEAFTLGSKAGIEPERINDLIGDILPAPGLMGYADRMMRDDFNGVDGFSLEGGIKDASHVRRLTAQYGAPMPIIDIAHQRLITARAIHTAQKEEGTETLDLLDWTALIAGSRVAAGLDPFHSRKRKAVVEEA</sequence>
<proteinExistence type="inferred from homology"/>
<dbReference type="OrthoDB" id="435038at2759"/>
<dbReference type="InterPro" id="IPR036291">
    <property type="entry name" value="NAD(P)-bd_dom_sf"/>
</dbReference>
<dbReference type="InterPro" id="IPR002204">
    <property type="entry name" value="3-OH-isobutyrate_DH-rel_CS"/>
</dbReference>
<dbReference type="PANTHER" id="PTHR43580:SF8">
    <property type="entry name" value="6-PHOSPHOGLUCONATE DEHYDROGENASE NADP-BINDING DOMAIN-CONTAINING PROTEIN-RELATED"/>
    <property type="match status" value="1"/>
</dbReference>